<keyword evidence="5" id="KW-0547">Nucleotide-binding</keyword>
<dbReference type="RefSeq" id="WP_188539750.1">
    <property type="nucleotide sequence ID" value="NZ_BMFT01000001.1"/>
</dbReference>
<evidence type="ECO:0000259" key="10">
    <source>
        <dbReference type="PROSITE" id="PS50109"/>
    </source>
</evidence>
<dbReference type="PANTHER" id="PTHR24421:SF10">
    <property type="entry name" value="NITRATE_NITRITE SENSOR PROTEIN NARQ"/>
    <property type="match status" value="1"/>
</dbReference>
<sequence length="407" mass="45781">MIFKIQQKVKQRFGIIVISLVLLYIFVETIPIHTPLHLTMWGLLLIGYQSLLWVPRRWWTDFGRVATIICIWGLTILSWIILDMRSTAVAAAYFLIGAIVQKLSRNTSIIVALIIILSFAGIELSASESSIDSILLVVSNFVGIFVVLWGYRIKSEATQLTKLHYQELSFIHNQLEQAHADLQDTHKKLEEATVDSLRYAVLEERSRISRDIHDSIGHGLTSVIVQLQALPYVIKANSAEADATVRNVLEVARQCLKEVRTVVHEMAIDEADLGIIAMKSLVKQVQDRSGLPIELTTSQSISRWKYDISETLYRVLQEALTNVIRHAEASKVEVSLQEDDNSITMTIIDDGKFTDPVSITSGFGMSGMKVRCERVNGSFTVQNYNPHGMKLIVKLPFDNTSLEGETK</sequence>
<evidence type="ECO:0000256" key="4">
    <source>
        <dbReference type="ARBA" id="ARBA00022679"/>
    </source>
</evidence>
<comment type="caution">
    <text evidence="11">The sequence shown here is derived from an EMBL/GenBank/DDBJ whole genome shotgun (WGS) entry which is preliminary data.</text>
</comment>
<feature type="transmembrane region" description="Helical" evidence="9">
    <location>
        <begin position="62"/>
        <end position="82"/>
    </location>
</feature>
<dbReference type="PROSITE" id="PS50109">
    <property type="entry name" value="HIS_KIN"/>
    <property type="match status" value="1"/>
</dbReference>
<keyword evidence="3" id="KW-0597">Phosphoprotein</keyword>
<accession>A0ABQ1YJI1</accession>
<feature type="domain" description="Histidine kinase" evidence="10">
    <location>
        <begin position="215"/>
        <end position="399"/>
    </location>
</feature>
<keyword evidence="4" id="KW-0808">Transferase</keyword>
<protein>
    <recommendedName>
        <fullName evidence="2">histidine kinase</fullName>
        <ecNumber evidence="2">2.7.13.3</ecNumber>
    </recommendedName>
</protein>
<dbReference type="InterPro" id="IPR005467">
    <property type="entry name" value="His_kinase_dom"/>
</dbReference>
<dbReference type="Proteomes" id="UP000659344">
    <property type="component" value="Unassembled WGS sequence"/>
</dbReference>
<evidence type="ECO:0000256" key="7">
    <source>
        <dbReference type="ARBA" id="ARBA00022840"/>
    </source>
</evidence>
<dbReference type="GO" id="GO:0016301">
    <property type="term" value="F:kinase activity"/>
    <property type="evidence" value="ECO:0007669"/>
    <property type="project" value="UniProtKB-KW"/>
</dbReference>
<dbReference type="EC" id="2.7.13.3" evidence="2"/>
<comment type="catalytic activity">
    <reaction evidence="1">
        <text>ATP + protein L-histidine = ADP + protein N-phospho-L-histidine.</text>
        <dbReference type="EC" id="2.7.13.3"/>
    </reaction>
</comment>
<dbReference type="Pfam" id="PF02518">
    <property type="entry name" value="HATPase_c"/>
    <property type="match status" value="1"/>
</dbReference>
<dbReference type="PANTHER" id="PTHR24421">
    <property type="entry name" value="NITRATE/NITRITE SENSOR PROTEIN NARX-RELATED"/>
    <property type="match status" value="1"/>
</dbReference>
<gene>
    <name evidence="11" type="primary">yxjM</name>
    <name evidence="11" type="ORF">GCM10008013_28150</name>
</gene>
<dbReference type="InterPro" id="IPR011712">
    <property type="entry name" value="Sig_transdc_His_kin_sub3_dim/P"/>
</dbReference>
<keyword evidence="9" id="KW-1133">Transmembrane helix</keyword>
<dbReference type="InterPro" id="IPR003594">
    <property type="entry name" value="HATPase_dom"/>
</dbReference>
<keyword evidence="8" id="KW-0902">Two-component regulatory system</keyword>
<dbReference type="EMBL" id="BMFT01000001">
    <property type="protein sequence ID" value="GGH26987.1"/>
    <property type="molecule type" value="Genomic_DNA"/>
</dbReference>
<evidence type="ECO:0000313" key="11">
    <source>
        <dbReference type="EMBL" id="GGH26987.1"/>
    </source>
</evidence>
<dbReference type="InterPro" id="IPR036890">
    <property type="entry name" value="HATPase_C_sf"/>
</dbReference>
<dbReference type="SUPFAM" id="SSF55874">
    <property type="entry name" value="ATPase domain of HSP90 chaperone/DNA topoisomerase II/histidine kinase"/>
    <property type="match status" value="1"/>
</dbReference>
<keyword evidence="6 11" id="KW-0418">Kinase</keyword>
<evidence type="ECO:0000256" key="9">
    <source>
        <dbReference type="SAM" id="Phobius"/>
    </source>
</evidence>
<reference evidence="12" key="1">
    <citation type="journal article" date="2019" name="Int. J. Syst. Evol. Microbiol.">
        <title>The Global Catalogue of Microorganisms (GCM) 10K type strain sequencing project: providing services to taxonomists for standard genome sequencing and annotation.</title>
        <authorList>
            <consortium name="The Broad Institute Genomics Platform"/>
            <consortium name="The Broad Institute Genome Sequencing Center for Infectious Disease"/>
            <person name="Wu L."/>
            <person name="Ma J."/>
        </authorList>
    </citation>
    <scope>NUCLEOTIDE SEQUENCE [LARGE SCALE GENOMIC DNA]</scope>
    <source>
        <strain evidence="12">CGMCC 1.12769</strain>
    </source>
</reference>
<dbReference type="Gene3D" id="3.30.565.10">
    <property type="entry name" value="Histidine kinase-like ATPase, C-terminal domain"/>
    <property type="match status" value="1"/>
</dbReference>
<keyword evidence="9" id="KW-0812">Transmembrane</keyword>
<name>A0ABQ1YJI1_9BACL</name>
<evidence type="ECO:0000313" key="12">
    <source>
        <dbReference type="Proteomes" id="UP000659344"/>
    </source>
</evidence>
<evidence type="ECO:0000256" key="1">
    <source>
        <dbReference type="ARBA" id="ARBA00000085"/>
    </source>
</evidence>
<keyword evidence="12" id="KW-1185">Reference proteome</keyword>
<organism evidence="11 12">
    <name type="scientific">Paenibacillus segetis</name>
    <dbReference type="NCBI Taxonomy" id="1325360"/>
    <lineage>
        <taxon>Bacteria</taxon>
        <taxon>Bacillati</taxon>
        <taxon>Bacillota</taxon>
        <taxon>Bacilli</taxon>
        <taxon>Bacillales</taxon>
        <taxon>Paenibacillaceae</taxon>
        <taxon>Paenibacillus</taxon>
    </lineage>
</organism>
<feature type="transmembrane region" description="Helical" evidence="9">
    <location>
        <begin position="109"/>
        <end position="127"/>
    </location>
</feature>
<evidence type="ECO:0000256" key="6">
    <source>
        <dbReference type="ARBA" id="ARBA00022777"/>
    </source>
</evidence>
<dbReference type="InterPro" id="IPR050482">
    <property type="entry name" value="Sensor_HK_TwoCompSys"/>
</dbReference>
<dbReference type="Gene3D" id="1.20.5.1930">
    <property type="match status" value="1"/>
</dbReference>
<keyword evidence="7" id="KW-0067">ATP-binding</keyword>
<evidence type="ECO:0000256" key="2">
    <source>
        <dbReference type="ARBA" id="ARBA00012438"/>
    </source>
</evidence>
<dbReference type="SMART" id="SM00387">
    <property type="entry name" value="HATPase_c"/>
    <property type="match status" value="1"/>
</dbReference>
<dbReference type="Pfam" id="PF07730">
    <property type="entry name" value="HisKA_3"/>
    <property type="match status" value="1"/>
</dbReference>
<evidence type="ECO:0000256" key="5">
    <source>
        <dbReference type="ARBA" id="ARBA00022741"/>
    </source>
</evidence>
<evidence type="ECO:0000256" key="8">
    <source>
        <dbReference type="ARBA" id="ARBA00023012"/>
    </source>
</evidence>
<evidence type="ECO:0000256" key="3">
    <source>
        <dbReference type="ARBA" id="ARBA00022553"/>
    </source>
</evidence>
<feature type="transmembrane region" description="Helical" evidence="9">
    <location>
        <begin position="12"/>
        <end position="32"/>
    </location>
</feature>
<keyword evidence="9" id="KW-0472">Membrane</keyword>
<feature type="transmembrane region" description="Helical" evidence="9">
    <location>
        <begin position="133"/>
        <end position="151"/>
    </location>
</feature>
<dbReference type="CDD" id="cd16917">
    <property type="entry name" value="HATPase_UhpB-NarQ-NarX-like"/>
    <property type="match status" value="1"/>
</dbReference>
<proteinExistence type="predicted"/>